<keyword evidence="4" id="KW-1185">Reference proteome</keyword>
<sequence>MELVGSQISLATREKIQAAPIYYPPVYIHRPASASLSFHRNRLISRNNSILFQNRRPLSADSQFNNLKRNSSVKFNFGNKNHRKANSSSNIFNLLIDEHSMSSKYWTAAENKEKFMVNCNNELKLNEDSQKENDTMSCSESTEENIVTMKDNLMAENENNENHHDTSKTFEICRSSHIKQRPDSLKLSFAYGSSTDLGKSVFSNSNVNQTKSLTVDGNKSHHSGKKSTSYDLWVNENASKVVNVSDGECKKLDLPGRVSFSTNDVYEIDYSDTESSHTSGNVEKLNKSFDEQQIQQQHHRENDKVTSFSNTKRYVKEHYIESNSDNELDELNYQYCKDNEKSLKLNQIIDDYKTEVATINHRMADKTTSTTSTQLNNLRNKQHIIDNNSNKINQSMNPVIKKYLKAKDQEIGSSNENYNSSVSNNRKINDLSKKSKNLKDLTKPAKYSNTIGKSSSNATIGHHRTSSADKMKKPPKSPSTGLYGHQQRQDSTLDEFQIEKVVSWMSVNEDNFSELDFSTIVGGSGVGTCHINDNNKEVENIKDESTYQEIVSFIKEIDHDRKDTEDFKTLKTDVEFKLNTILNSMASPENEMSITECTDTVENANIKLKEIFSYLDKVDSTCDKAMKEMKGNNLVERENVELEFAMEPDVIEDVPKISDLLMLPNHQLARRIVKLSLRANELSNAIQLSKEHVGNVRNDKAKALRLEKLNGQNRLKEQKKHYEEIVARHQTFIEQLIKDKGSLCEKVSQITRRLDSQNQAWEHRLKTEIEKVKEQTIAGEKIRREKWVRDNTKKIKELTVKGLEIEIYKMTSNHKQDIDAIKRQHQLDIMKAIEETKDKYEKSEKAIRESYAEERELAIERERRAIKERFEKQLDDERKSSEQQRIRMIHDFEIEKERLYSEIREKEHQFEMKKDELINERIELLDDAKESYDEKFKQRESKHQMELNKIQEQYETDFKIWKRDFENKMKLRESEKENTIRETYRLERDRQIDAIISKMDMESTKNQQDYESKLNRMKEKYEHEIRELENSEKVLKDKYIEARTRLAESEANVQNLKSMVTQMELQLNHLTKLCEKYTAEKDNLKEEAHKEIKTELQTINKEHEMEIQRIYSRVQQAIQKKDATLEVLQKENAALRERNLKMDAIIRQQRKDYCTK</sequence>
<accession>A0A9N9WQV9</accession>
<dbReference type="GO" id="GO:0010824">
    <property type="term" value="P:regulation of centrosome duplication"/>
    <property type="evidence" value="ECO:0007669"/>
    <property type="project" value="TreeGrafter"/>
</dbReference>
<dbReference type="Proteomes" id="UP001153620">
    <property type="component" value="Chromosome 1"/>
</dbReference>
<dbReference type="OrthoDB" id="197735at2759"/>
<feature type="coiled-coil region" evidence="1">
    <location>
        <begin position="1007"/>
        <end position="1145"/>
    </location>
</feature>
<evidence type="ECO:0008006" key="5">
    <source>
        <dbReference type="Google" id="ProtNLM"/>
    </source>
</evidence>
<dbReference type="PANTHER" id="PTHR31540">
    <property type="entry name" value="CENTROSOMAL PROTEIN OF 131 KDA"/>
    <property type="match status" value="1"/>
</dbReference>
<evidence type="ECO:0000313" key="4">
    <source>
        <dbReference type="Proteomes" id="UP001153620"/>
    </source>
</evidence>
<dbReference type="GO" id="GO:0035735">
    <property type="term" value="P:intraciliary transport involved in cilium assembly"/>
    <property type="evidence" value="ECO:0007669"/>
    <property type="project" value="InterPro"/>
</dbReference>
<dbReference type="InterPro" id="IPR030465">
    <property type="entry name" value="CEP131"/>
</dbReference>
<feature type="coiled-coil region" evidence="1">
    <location>
        <begin position="833"/>
        <end position="920"/>
    </location>
</feature>
<protein>
    <recommendedName>
        <fullName evidence="5">5-azacytidine-induced protein 1</fullName>
    </recommendedName>
</protein>
<dbReference type="PANTHER" id="PTHR31540:SF1">
    <property type="entry name" value="CENTROSOMAL PROTEIN OF 131 KDA"/>
    <property type="match status" value="1"/>
</dbReference>
<dbReference type="GO" id="GO:0005929">
    <property type="term" value="C:cilium"/>
    <property type="evidence" value="ECO:0007669"/>
    <property type="project" value="GOC"/>
</dbReference>
<evidence type="ECO:0000313" key="3">
    <source>
        <dbReference type="EMBL" id="CAG9801582.1"/>
    </source>
</evidence>
<evidence type="ECO:0000256" key="1">
    <source>
        <dbReference type="SAM" id="Coils"/>
    </source>
</evidence>
<feature type="region of interest" description="Disordered" evidence="2">
    <location>
        <begin position="413"/>
        <end position="490"/>
    </location>
</feature>
<gene>
    <name evidence="3" type="ORF">CHIRRI_LOCUS4506</name>
</gene>
<dbReference type="EMBL" id="OU895877">
    <property type="protein sequence ID" value="CAG9801582.1"/>
    <property type="molecule type" value="Genomic_DNA"/>
</dbReference>
<dbReference type="GO" id="GO:0034451">
    <property type="term" value="C:centriolar satellite"/>
    <property type="evidence" value="ECO:0007669"/>
    <property type="project" value="TreeGrafter"/>
</dbReference>
<name>A0A9N9WQV9_9DIPT</name>
<feature type="compositionally biased region" description="Polar residues" evidence="2">
    <location>
        <begin position="447"/>
        <end position="459"/>
    </location>
</feature>
<evidence type="ECO:0000256" key="2">
    <source>
        <dbReference type="SAM" id="MobiDB-lite"/>
    </source>
</evidence>
<feature type="compositionally biased region" description="Basic and acidic residues" evidence="2">
    <location>
        <begin position="427"/>
        <end position="443"/>
    </location>
</feature>
<dbReference type="AlphaFoldDB" id="A0A9N9WQV9"/>
<feature type="compositionally biased region" description="Low complexity" evidence="2">
    <location>
        <begin position="413"/>
        <end position="425"/>
    </location>
</feature>
<reference evidence="3" key="1">
    <citation type="submission" date="2022-01" db="EMBL/GenBank/DDBJ databases">
        <authorList>
            <person name="King R."/>
        </authorList>
    </citation>
    <scope>NUCLEOTIDE SEQUENCE</scope>
</reference>
<proteinExistence type="predicted"/>
<organism evidence="3 4">
    <name type="scientific">Chironomus riparius</name>
    <dbReference type="NCBI Taxonomy" id="315576"/>
    <lineage>
        <taxon>Eukaryota</taxon>
        <taxon>Metazoa</taxon>
        <taxon>Ecdysozoa</taxon>
        <taxon>Arthropoda</taxon>
        <taxon>Hexapoda</taxon>
        <taxon>Insecta</taxon>
        <taxon>Pterygota</taxon>
        <taxon>Neoptera</taxon>
        <taxon>Endopterygota</taxon>
        <taxon>Diptera</taxon>
        <taxon>Nematocera</taxon>
        <taxon>Chironomoidea</taxon>
        <taxon>Chironomidae</taxon>
        <taxon>Chironominae</taxon>
        <taxon>Chironomus</taxon>
    </lineage>
</organism>
<reference evidence="3" key="2">
    <citation type="submission" date="2022-10" db="EMBL/GenBank/DDBJ databases">
        <authorList>
            <consortium name="ENA_rothamsted_submissions"/>
            <consortium name="culmorum"/>
            <person name="King R."/>
        </authorList>
    </citation>
    <scope>NUCLEOTIDE SEQUENCE</scope>
</reference>
<keyword evidence="1" id="KW-0175">Coiled coil</keyword>